<feature type="compositionally biased region" description="Basic residues" evidence="1">
    <location>
        <begin position="181"/>
        <end position="192"/>
    </location>
</feature>
<feature type="region of interest" description="Disordered" evidence="1">
    <location>
        <begin position="1"/>
        <end position="33"/>
    </location>
</feature>
<proteinExistence type="predicted"/>
<name>A0A1M5ACS7_STRHI</name>
<feature type="compositionally biased region" description="Polar residues" evidence="1">
    <location>
        <begin position="229"/>
        <end position="240"/>
    </location>
</feature>
<keyword evidence="3" id="KW-1185">Reference proteome</keyword>
<organism evidence="2 3">
    <name type="scientific">Streptoalloteichus hindustanus</name>
    <dbReference type="NCBI Taxonomy" id="2017"/>
    <lineage>
        <taxon>Bacteria</taxon>
        <taxon>Bacillati</taxon>
        <taxon>Actinomycetota</taxon>
        <taxon>Actinomycetes</taxon>
        <taxon>Pseudonocardiales</taxon>
        <taxon>Pseudonocardiaceae</taxon>
        <taxon>Streptoalloteichus</taxon>
    </lineage>
</organism>
<dbReference type="Proteomes" id="UP000184501">
    <property type="component" value="Unassembled WGS sequence"/>
</dbReference>
<reference evidence="2 3" key="1">
    <citation type="submission" date="2016-11" db="EMBL/GenBank/DDBJ databases">
        <authorList>
            <person name="Jaros S."/>
            <person name="Januszkiewicz K."/>
            <person name="Wedrychowicz H."/>
        </authorList>
    </citation>
    <scope>NUCLEOTIDE SEQUENCE [LARGE SCALE GENOMIC DNA]</scope>
    <source>
        <strain evidence="2 3">DSM 44523</strain>
    </source>
</reference>
<gene>
    <name evidence="2" type="ORF">SAMN05444320_10362</name>
</gene>
<feature type="region of interest" description="Disordered" evidence="1">
    <location>
        <begin position="170"/>
        <end position="247"/>
    </location>
</feature>
<evidence type="ECO:0000256" key="1">
    <source>
        <dbReference type="SAM" id="MobiDB-lite"/>
    </source>
</evidence>
<protein>
    <submittedName>
        <fullName evidence="2">Uncharacterized protein</fullName>
    </submittedName>
</protein>
<feature type="region of interest" description="Disordered" evidence="1">
    <location>
        <begin position="302"/>
        <end position="323"/>
    </location>
</feature>
<evidence type="ECO:0000313" key="2">
    <source>
        <dbReference type="EMBL" id="SHF27985.1"/>
    </source>
</evidence>
<accession>A0A1M5ACS7</accession>
<evidence type="ECO:0000313" key="3">
    <source>
        <dbReference type="Proteomes" id="UP000184501"/>
    </source>
</evidence>
<dbReference type="AlphaFoldDB" id="A0A1M5ACS7"/>
<dbReference type="EMBL" id="FQVN01000003">
    <property type="protein sequence ID" value="SHF27985.1"/>
    <property type="molecule type" value="Genomic_DNA"/>
</dbReference>
<sequence length="417" mass="44288">MVRRADRAPGSMAPEAPAARSSGPHACRDRETSRATSKAVTLYRCGCRAFAEVENQAGRSEEGPVNISSARWPGQSRVQVNGGAVRPRPRSAGSLRFRGISGAATLRYPTVSVAAQGIDARFDERMVGSRACAGRPGSTRCDPLCEPAEEFRSPAARLGEQPLMQLLSGTSLTPFAQPSPRRARGTAQRRRPLAADAPAHHGQDAFQHSPVDGGCAAGQRKSRGHAGISGSSHGRNSPVRSSDARCDRGTLRAASKAVTPDLFELPCFLERHSLEPLYPQWTKGKFGTGLWRRRELLSDSGFMPFGHPPPRRAQGVDQRAGGRSQPMLVRTTVGMPSSTARSSACGRTSGNVVDVLGSAAPAMAAARQSGPPTHGVIVEHTAPQARPSCQNFLGCRASSGRHSLAAICPEWLIRSCP</sequence>